<dbReference type="AlphaFoldDB" id="A0A0D2P3H2"/>
<keyword evidence="3" id="KW-1185">Reference proteome</keyword>
<gene>
    <name evidence="2" type="ORF">HYPSUDRAFT_213835</name>
</gene>
<feature type="compositionally biased region" description="Polar residues" evidence="1">
    <location>
        <begin position="405"/>
        <end position="417"/>
    </location>
</feature>
<protein>
    <submittedName>
        <fullName evidence="2">Uncharacterized protein</fullName>
    </submittedName>
</protein>
<dbReference type="Proteomes" id="UP000054270">
    <property type="component" value="Unassembled WGS sequence"/>
</dbReference>
<dbReference type="EMBL" id="KN817531">
    <property type="protein sequence ID" value="KJA25454.1"/>
    <property type="molecule type" value="Genomic_DNA"/>
</dbReference>
<evidence type="ECO:0000256" key="1">
    <source>
        <dbReference type="SAM" id="MobiDB-lite"/>
    </source>
</evidence>
<accession>A0A0D2P3H2</accession>
<feature type="region of interest" description="Disordered" evidence="1">
    <location>
        <begin position="368"/>
        <end position="417"/>
    </location>
</feature>
<organism evidence="2 3">
    <name type="scientific">Hypholoma sublateritium (strain FD-334 SS-4)</name>
    <dbReference type="NCBI Taxonomy" id="945553"/>
    <lineage>
        <taxon>Eukaryota</taxon>
        <taxon>Fungi</taxon>
        <taxon>Dikarya</taxon>
        <taxon>Basidiomycota</taxon>
        <taxon>Agaricomycotina</taxon>
        <taxon>Agaricomycetes</taxon>
        <taxon>Agaricomycetidae</taxon>
        <taxon>Agaricales</taxon>
        <taxon>Agaricineae</taxon>
        <taxon>Strophariaceae</taxon>
        <taxon>Hypholoma</taxon>
    </lineage>
</organism>
<name>A0A0D2P3H2_HYPSF</name>
<feature type="compositionally biased region" description="Basic and acidic residues" evidence="1">
    <location>
        <begin position="375"/>
        <end position="392"/>
    </location>
</feature>
<reference evidence="3" key="1">
    <citation type="submission" date="2014-04" db="EMBL/GenBank/DDBJ databases">
        <title>Evolutionary Origins and Diversification of the Mycorrhizal Mutualists.</title>
        <authorList>
            <consortium name="DOE Joint Genome Institute"/>
            <consortium name="Mycorrhizal Genomics Consortium"/>
            <person name="Kohler A."/>
            <person name="Kuo A."/>
            <person name="Nagy L.G."/>
            <person name="Floudas D."/>
            <person name="Copeland A."/>
            <person name="Barry K.W."/>
            <person name="Cichocki N."/>
            <person name="Veneault-Fourrey C."/>
            <person name="LaButti K."/>
            <person name="Lindquist E.A."/>
            <person name="Lipzen A."/>
            <person name="Lundell T."/>
            <person name="Morin E."/>
            <person name="Murat C."/>
            <person name="Riley R."/>
            <person name="Ohm R."/>
            <person name="Sun H."/>
            <person name="Tunlid A."/>
            <person name="Henrissat B."/>
            <person name="Grigoriev I.V."/>
            <person name="Hibbett D.S."/>
            <person name="Martin F."/>
        </authorList>
    </citation>
    <scope>NUCLEOTIDE SEQUENCE [LARGE SCALE GENOMIC DNA]</scope>
    <source>
        <strain evidence="3">FD-334 SS-4</strain>
    </source>
</reference>
<proteinExistence type="predicted"/>
<evidence type="ECO:0000313" key="3">
    <source>
        <dbReference type="Proteomes" id="UP000054270"/>
    </source>
</evidence>
<evidence type="ECO:0000313" key="2">
    <source>
        <dbReference type="EMBL" id="KJA25454.1"/>
    </source>
</evidence>
<dbReference type="OrthoDB" id="3227921at2759"/>
<sequence length="417" mass="46009">MVRAIRGLLAIIVLSAVLFYTLSNVIFAPVKETALSPVKSFRISGYTPSDLLEDINIPAWDVTYALPYESSITGADLTSLISQDQFFSAVNVTAVWPSNILLLVNNSELVLPVCHQKALPDAHTGVPYYFYHCPPIPTETSYILPDLQINVDFGPLMDVLSNIAQASARTQLPLLIGLANDLYDDIIRTVPVTFLPGVNMAASVIVDVRQVYTNGALAALGIFEITRTFWLPRLVAFYPDTAATFTGSNLSSLNIFWQRNYGELAFVQDYRENSVVAGFSSVGGLWTAFSGIFAIIFGASMLHTLYGSKPLSIFGIAHQFQAETMKKEAKRLYPNIMEENRSLEQRGLLSLLRDHLIDLSFLDDKNDNSSGSLEGRIKKSDEERVDSGKVEKSPVTISWRDTDSSEIQNENGSTSNT</sequence>